<dbReference type="PANTHER" id="PTHR44196:SF1">
    <property type="entry name" value="DEHYDROGENASE_REDUCTASE SDR FAMILY MEMBER 7B"/>
    <property type="match status" value="1"/>
</dbReference>
<dbReference type="SUPFAM" id="SSF51735">
    <property type="entry name" value="NAD(P)-binding Rossmann-fold domains"/>
    <property type="match status" value="1"/>
</dbReference>
<feature type="transmembrane region" description="Helical" evidence="4">
    <location>
        <begin position="299"/>
        <end position="318"/>
    </location>
</feature>
<comment type="similarity">
    <text evidence="1 3">Belongs to the short-chain dehydrogenases/reductases (SDR) family.</text>
</comment>
<dbReference type="PRINTS" id="PR00080">
    <property type="entry name" value="SDRFAMILY"/>
</dbReference>
<name>A0A7V7G659_9GAMM</name>
<evidence type="ECO:0000256" key="2">
    <source>
        <dbReference type="ARBA" id="ARBA00023002"/>
    </source>
</evidence>
<protein>
    <submittedName>
        <fullName evidence="5">SDR family oxidoreductase</fullName>
    </submittedName>
</protein>
<evidence type="ECO:0000313" key="6">
    <source>
        <dbReference type="Proteomes" id="UP000486760"/>
    </source>
</evidence>
<dbReference type="PANTHER" id="PTHR44196">
    <property type="entry name" value="DEHYDROGENASE/REDUCTASE SDR FAMILY MEMBER 7B"/>
    <property type="match status" value="1"/>
</dbReference>
<dbReference type="PRINTS" id="PR00081">
    <property type="entry name" value="GDHRDH"/>
</dbReference>
<dbReference type="GO" id="GO:0016020">
    <property type="term" value="C:membrane"/>
    <property type="evidence" value="ECO:0007669"/>
    <property type="project" value="TreeGrafter"/>
</dbReference>
<dbReference type="InterPro" id="IPR036291">
    <property type="entry name" value="NAD(P)-bd_dom_sf"/>
</dbReference>
<dbReference type="Pfam" id="PF00106">
    <property type="entry name" value="adh_short"/>
    <property type="match status" value="1"/>
</dbReference>
<dbReference type="GO" id="GO:0016491">
    <property type="term" value="F:oxidoreductase activity"/>
    <property type="evidence" value="ECO:0007669"/>
    <property type="project" value="UniProtKB-KW"/>
</dbReference>
<gene>
    <name evidence="5" type="ORF">F0A17_02040</name>
</gene>
<sequence>MRSHDVDGAVVVLTGASSGIGRACAYEFARRGAVLFLAARDRHALHDVAETCHRLGGQARIEVADVAQPDDMERLARSAIDAAGRIDVWVNNAGIGVLGAFDEVPLEAHVQVIQTDLLGCVRGAHAVLPHFKRQRSGILIHNISLGGWAPQPYAAAYSAAKFGLRAFTESLRGELHAWPNIHVCGVYPTVMDTPGFRDGGNYTGREVEPVPPVYDPQRTAEAIVGLAERPRHSVYVGLPAVLSRLAQAVPGYAAINARLVSAALRRARPTPISSGNLFTPPSGERRIEGGYRDRNAHRVGWWLAASVATATIAGAWWVKQRRGSR</sequence>
<comment type="caution">
    <text evidence="5">The sequence shown here is derived from an EMBL/GenBank/DDBJ whole genome shotgun (WGS) entry which is preliminary data.</text>
</comment>
<dbReference type="Gene3D" id="3.40.50.720">
    <property type="entry name" value="NAD(P)-binding Rossmann-like Domain"/>
    <property type="match status" value="1"/>
</dbReference>
<accession>A0A7V7G659</accession>
<dbReference type="AlphaFoldDB" id="A0A7V7G659"/>
<dbReference type="InterPro" id="IPR020904">
    <property type="entry name" value="Sc_DH/Rdtase_CS"/>
</dbReference>
<evidence type="ECO:0000256" key="1">
    <source>
        <dbReference type="ARBA" id="ARBA00006484"/>
    </source>
</evidence>
<dbReference type="EMBL" id="VTPY01000001">
    <property type="protein sequence ID" value="KAA0014453.1"/>
    <property type="molecule type" value="Genomic_DNA"/>
</dbReference>
<dbReference type="Proteomes" id="UP000486760">
    <property type="component" value="Unassembled WGS sequence"/>
</dbReference>
<keyword evidence="4" id="KW-0812">Transmembrane</keyword>
<keyword evidence="2" id="KW-0560">Oxidoreductase</keyword>
<reference evidence="5 6" key="1">
    <citation type="submission" date="2019-08" db="EMBL/GenBank/DDBJ databases">
        <title>Bioinformatics analysis of the strain L3 and L5.</title>
        <authorList>
            <person name="Li X."/>
        </authorList>
    </citation>
    <scope>NUCLEOTIDE SEQUENCE [LARGE SCALE GENOMIC DNA]</scope>
    <source>
        <strain evidence="5 6">L5</strain>
    </source>
</reference>
<dbReference type="RefSeq" id="WP_149326663.1">
    <property type="nucleotide sequence ID" value="NZ_VTPY01000001.1"/>
</dbReference>
<evidence type="ECO:0000313" key="5">
    <source>
        <dbReference type="EMBL" id="KAA0014453.1"/>
    </source>
</evidence>
<organism evidence="5 6">
    <name type="scientific">Billgrantia pellis</name>
    <dbReference type="NCBI Taxonomy" id="2606936"/>
    <lineage>
        <taxon>Bacteria</taxon>
        <taxon>Pseudomonadati</taxon>
        <taxon>Pseudomonadota</taxon>
        <taxon>Gammaproteobacteria</taxon>
        <taxon>Oceanospirillales</taxon>
        <taxon>Halomonadaceae</taxon>
        <taxon>Billgrantia</taxon>
    </lineage>
</organism>
<evidence type="ECO:0000256" key="4">
    <source>
        <dbReference type="SAM" id="Phobius"/>
    </source>
</evidence>
<proteinExistence type="inferred from homology"/>
<dbReference type="InterPro" id="IPR002347">
    <property type="entry name" value="SDR_fam"/>
</dbReference>
<dbReference type="PROSITE" id="PS00061">
    <property type="entry name" value="ADH_SHORT"/>
    <property type="match status" value="1"/>
</dbReference>
<dbReference type="NCBIfam" id="NF004792">
    <property type="entry name" value="PRK06139.1"/>
    <property type="match status" value="1"/>
</dbReference>
<keyword evidence="4" id="KW-1133">Transmembrane helix</keyword>
<keyword evidence="4" id="KW-0472">Membrane</keyword>
<keyword evidence="6" id="KW-1185">Reference proteome</keyword>
<evidence type="ECO:0000256" key="3">
    <source>
        <dbReference type="RuleBase" id="RU000363"/>
    </source>
</evidence>